<dbReference type="Pfam" id="PF00487">
    <property type="entry name" value="FA_desaturase"/>
    <property type="match status" value="1"/>
</dbReference>
<proteinExistence type="predicted"/>
<accession>A0A381Y1W2</accession>
<dbReference type="PANTHER" id="PTHR19353:SF19">
    <property type="entry name" value="DELTA(5) FATTY ACID DESATURASE C-RELATED"/>
    <property type="match status" value="1"/>
</dbReference>
<dbReference type="InterPro" id="IPR012171">
    <property type="entry name" value="Fatty_acid_desaturase"/>
</dbReference>
<protein>
    <recommendedName>
        <fullName evidence="2">Fatty acid desaturase domain-containing protein</fullName>
    </recommendedName>
</protein>
<keyword evidence="1" id="KW-1133">Transmembrane helix</keyword>
<dbReference type="InterPro" id="IPR005804">
    <property type="entry name" value="FA_desaturase_dom"/>
</dbReference>
<dbReference type="GO" id="GO:0016717">
    <property type="term" value="F:oxidoreductase activity, acting on paired donors, with oxidation of a pair of donors resulting in the reduction of molecular oxygen to two molecules of water"/>
    <property type="evidence" value="ECO:0007669"/>
    <property type="project" value="TreeGrafter"/>
</dbReference>
<sequence length="339" mass="39871">MMEKIFKEPEGIFYNGGAILYAITAYVIGFLGLFNSSIIINALATLLLGHAMIIAAYLVHECSHNLVFKKIRFNTYLGRFLSWFCGSSYGTYEDIQHKHFRHHVDNDDVVWFDYEAFFEENPTVFKLTKMLEWFYIPAHEFIMHFIMMFSSFIIPQRKNQRSRNSAVIIIRFSLFLILMLLFPKVGVLYILSYILLLTVLRFMDSIQHDYPYNLTLFTREKAPRKGQYEWEQEHTFSNPHSFDIEAINWLTLNFGFHNAHHKNMTVPWYRLPKKHREFFGESPENIIPFLSQLKIFHKNRVIRIYGNHDDNAPSGRDYLIAARKGETTGGNAASFLTSF</sequence>
<keyword evidence="1" id="KW-0472">Membrane</keyword>
<feature type="transmembrane region" description="Helical" evidence="1">
    <location>
        <begin position="71"/>
        <end position="92"/>
    </location>
</feature>
<dbReference type="GO" id="GO:0016020">
    <property type="term" value="C:membrane"/>
    <property type="evidence" value="ECO:0007669"/>
    <property type="project" value="TreeGrafter"/>
</dbReference>
<dbReference type="PANTHER" id="PTHR19353">
    <property type="entry name" value="FATTY ACID DESATURASE 2"/>
    <property type="match status" value="1"/>
</dbReference>
<feature type="transmembrane region" description="Helical" evidence="1">
    <location>
        <begin position="12"/>
        <end position="32"/>
    </location>
</feature>
<evidence type="ECO:0000313" key="3">
    <source>
        <dbReference type="EMBL" id="SVA71076.1"/>
    </source>
</evidence>
<gene>
    <name evidence="3" type="ORF">METZ01_LOCUS123930</name>
</gene>
<organism evidence="3">
    <name type="scientific">marine metagenome</name>
    <dbReference type="NCBI Taxonomy" id="408172"/>
    <lineage>
        <taxon>unclassified sequences</taxon>
        <taxon>metagenomes</taxon>
        <taxon>ecological metagenomes</taxon>
    </lineage>
</organism>
<feature type="transmembrane region" description="Helical" evidence="1">
    <location>
        <begin position="38"/>
        <end position="59"/>
    </location>
</feature>
<name>A0A381Y1W2_9ZZZZ</name>
<keyword evidence="1" id="KW-0812">Transmembrane</keyword>
<feature type="transmembrane region" description="Helical" evidence="1">
    <location>
        <begin position="133"/>
        <end position="154"/>
    </location>
</feature>
<evidence type="ECO:0000259" key="2">
    <source>
        <dbReference type="Pfam" id="PF00487"/>
    </source>
</evidence>
<dbReference type="GO" id="GO:0008610">
    <property type="term" value="P:lipid biosynthetic process"/>
    <property type="evidence" value="ECO:0007669"/>
    <property type="project" value="UniProtKB-ARBA"/>
</dbReference>
<reference evidence="3" key="1">
    <citation type="submission" date="2018-05" db="EMBL/GenBank/DDBJ databases">
        <authorList>
            <person name="Lanie J.A."/>
            <person name="Ng W.-L."/>
            <person name="Kazmierczak K.M."/>
            <person name="Andrzejewski T.M."/>
            <person name="Davidsen T.M."/>
            <person name="Wayne K.J."/>
            <person name="Tettelin H."/>
            <person name="Glass J.I."/>
            <person name="Rusch D."/>
            <person name="Podicherti R."/>
            <person name="Tsui H.-C.T."/>
            <person name="Winkler M.E."/>
        </authorList>
    </citation>
    <scope>NUCLEOTIDE SEQUENCE</scope>
</reference>
<dbReference type="AlphaFoldDB" id="A0A381Y1W2"/>
<evidence type="ECO:0000256" key="1">
    <source>
        <dbReference type="SAM" id="Phobius"/>
    </source>
</evidence>
<feature type="domain" description="Fatty acid desaturase" evidence="2">
    <location>
        <begin position="42"/>
        <end position="289"/>
    </location>
</feature>
<dbReference type="EMBL" id="UINC01017218">
    <property type="protein sequence ID" value="SVA71076.1"/>
    <property type="molecule type" value="Genomic_DNA"/>
</dbReference>